<reference evidence="2 3" key="1">
    <citation type="submission" date="2015-10" db="EMBL/GenBank/DDBJ databases">
        <title>Draft genome sequence of Streptomyces canus DSM 40017, type strain for the species Streptomyces canus.</title>
        <authorList>
            <person name="Ruckert C."/>
            <person name="Winkler A."/>
            <person name="Kalinowski J."/>
            <person name="Kampfer P."/>
            <person name="Glaeser S."/>
        </authorList>
    </citation>
    <scope>NUCLEOTIDE SEQUENCE [LARGE SCALE GENOMIC DNA]</scope>
    <source>
        <strain evidence="2 3">DSM 40017</strain>
    </source>
</reference>
<sequence length="92" mass="9838">MKRHVDGVTCGGCALSAAGATAAPLLWLTMPRTQRHLGGGFENEGMDLTVLFTELPFVVVGGAFLPLLVLTLLVRLVGRRRSGPQCVRIRPP</sequence>
<organism evidence="2 3">
    <name type="scientific">Streptomyces canus</name>
    <dbReference type="NCBI Taxonomy" id="58343"/>
    <lineage>
        <taxon>Bacteria</taxon>
        <taxon>Bacillati</taxon>
        <taxon>Actinomycetota</taxon>
        <taxon>Actinomycetes</taxon>
        <taxon>Kitasatosporales</taxon>
        <taxon>Streptomycetaceae</taxon>
        <taxon>Streptomyces</taxon>
        <taxon>Streptomyces aurantiacus group</taxon>
    </lineage>
</organism>
<dbReference type="STRING" id="58343.AQJ46_33030"/>
<gene>
    <name evidence="2" type="ORF">AQJ46_33030</name>
</gene>
<accession>A0A101RV01</accession>
<keyword evidence="1" id="KW-1133">Transmembrane helix</keyword>
<evidence type="ECO:0000256" key="1">
    <source>
        <dbReference type="SAM" id="Phobius"/>
    </source>
</evidence>
<evidence type="ECO:0000313" key="2">
    <source>
        <dbReference type="EMBL" id="KUN62138.1"/>
    </source>
</evidence>
<name>A0A101RV01_9ACTN</name>
<keyword evidence="1" id="KW-0472">Membrane</keyword>
<proteinExistence type="predicted"/>
<evidence type="ECO:0000313" key="3">
    <source>
        <dbReference type="Proteomes" id="UP000053669"/>
    </source>
</evidence>
<dbReference type="RefSeq" id="WP_059209049.1">
    <property type="nucleotide sequence ID" value="NZ_KQ948667.1"/>
</dbReference>
<feature type="transmembrane region" description="Helical" evidence="1">
    <location>
        <begin position="55"/>
        <end position="78"/>
    </location>
</feature>
<keyword evidence="1" id="KW-0812">Transmembrane</keyword>
<dbReference type="AlphaFoldDB" id="A0A101RV01"/>
<comment type="caution">
    <text evidence="2">The sequence shown here is derived from an EMBL/GenBank/DDBJ whole genome shotgun (WGS) entry which is preliminary data.</text>
</comment>
<dbReference type="EMBL" id="LMWU01000039">
    <property type="protein sequence ID" value="KUN62138.1"/>
    <property type="molecule type" value="Genomic_DNA"/>
</dbReference>
<dbReference type="Proteomes" id="UP000053669">
    <property type="component" value="Unassembled WGS sequence"/>
</dbReference>
<protein>
    <submittedName>
        <fullName evidence="2">Uncharacterized protein</fullName>
    </submittedName>
</protein>